<feature type="transmembrane region" description="Helical" evidence="5">
    <location>
        <begin position="176"/>
        <end position="195"/>
    </location>
</feature>
<dbReference type="PANTHER" id="PTHR15937">
    <property type="entry name" value="TRANSMEMBRANE 7 SUPERFAMILY MEMBER 3"/>
    <property type="match status" value="1"/>
</dbReference>
<accession>A0ABD2MHP2</accession>
<keyword evidence="4 5" id="KW-0472">Membrane</keyword>
<keyword evidence="2 5" id="KW-0812">Transmembrane</keyword>
<sequence>MYVTCMKLPVLDVFIWIETQVCEPNQDSLATSGNHLFVPLCSVLPFMAFVIVYWGHSLFHFTTFSFGLSCGTIISFFFLSKQGASAVDDKFVISLLIGIIYGMIWVGIWYNCGIPILSASLTFLHSGVLIACICYHFGLADLEPFHRNGFYWSIFFGIIVACWLILSIFTMPGHIFSCAFFGSYVLMVTTLNFWMGGNLQYVVINVYRRICVPNFNDVILDPPFQPRDFFVALLGIFFVAHGFYKQLKNQAGRPPFPPHISHRYGVETTPLLGAY</sequence>
<feature type="transmembrane region" description="Helical" evidence="5">
    <location>
        <begin position="229"/>
        <end position="244"/>
    </location>
</feature>
<name>A0ABD2MHP2_9CUCU</name>
<dbReference type="Pfam" id="PF13886">
    <property type="entry name" value="TM7S3_TM198"/>
    <property type="match status" value="1"/>
</dbReference>
<dbReference type="PANTHER" id="PTHR15937:SF3">
    <property type="entry name" value="TRANSMEMBRANE 7 SUPERFAMILY MEMBER 3"/>
    <property type="match status" value="1"/>
</dbReference>
<proteinExistence type="predicted"/>
<dbReference type="GO" id="GO:0016020">
    <property type="term" value="C:membrane"/>
    <property type="evidence" value="ECO:0007669"/>
    <property type="project" value="UniProtKB-SubCell"/>
</dbReference>
<feature type="transmembrane region" description="Helical" evidence="5">
    <location>
        <begin position="150"/>
        <end position="169"/>
    </location>
</feature>
<feature type="transmembrane region" description="Helical" evidence="5">
    <location>
        <begin position="61"/>
        <end position="79"/>
    </location>
</feature>
<evidence type="ECO:0000313" key="8">
    <source>
        <dbReference type="Proteomes" id="UP001516400"/>
    </source>
</evidence>
<evidence type="ECO:0000256" key="2">
    <source>
        <dbReference type="ARBA" id="ARBA00022692"/>
    </source>
</evidence>
<feature type="transmembrane region" description="Helical" evidence="5">
    <location>
        <begin position="117"/>
        <end position="138"/>
    </location>
</feature>
<keyword evidence="3 5" id="KW-1133">Transmembrane helix</keyword>
<evidence type="ECO:0000256" key="5">
    <source>
        <dbReference type="SAM" id="Phobius"/>
    </source>
</evidence>
<evidence type="ECO:0000256" key="1">
    <source>
        <dbReference type="ARBA" id="ARBA00004141"/>
    </source>
</evidence>
<evidence type="ECO:0000313" key="7">
    <source>
        <dbReference type="EMBL" id="KAL3265737.1"/>
    </source>
</evidence>
<evidence type="ECO:0000256" key="4">
    <source>
        <dbReference type="ARBA" id="ARBA00023136"/>
    </source>
</evidence>
<dbReference type="InterPro" id="IPR042502">
    <property type="entry name" value="TM7SF3"/>
</dbReference>
<dbReference type="InterPro" id="IPR025256">
    <property type="entry name" value="TM7S3/TM198-like_dom"/>
</dbReference>
<dbReference type="Proteomes" id="UP001516400">
    <property type="component" value="Unassembled WGS sequence"/>
</dbReference>
<dbReference type="EMBL" id="JABFTP020000001">
    <property type="protein sequence ID" value="KAL3265737.1"/>
    <property type="molecule type" value="Genomic_DNA"/>
</dbReference>
<feature type="transmembrane region" description="Helical" evidence="5">
    <location>
        <begin position="36"/>
        <end position="54"/>
    </location>
</feature>
<evidence type="ECO:0000259" key="6">
    <source>
        <dbReference type="Pfam" id="PF13886"/>
    </source>
</evidence>
<evidence type="ECO:0000256" key="3">
    <source>
        <dbReference type="ARBA" id="ARBA00022989"/>
    </source>
</evidence>
<organism evidence="7 8">
    <name type="scientific">Cryptolaemus montrouzieri</name>
    <dbReference type="NCBI Taxonomy" id="559131"/>
    <lineage>
        <taxon>Eukaryota</taxon>
        <taxon>Metazoa</taxon>
        <taxon>Ecdysozoa</taxon>
        <taxon>Arthropoda</taxon>
        <taxon>Hexapoda</taxon>
        <taxon>Insecta</taxon>
        <taxon>Pterygota</taxon>
        <taxon>Neoptera</taxon>
        <taxon>Endopterygota</taxon>
        <taxon>Coleoptera</taxon>
        <taxon>Polyphaga</taxon>
        <taxon>Cucujiformia</taxon>
        <taxon>Coccinelloidea</taxon>
        <taxon>Coccinellidae</taxon>
        <taxon>Scymninae</taxon>
        <taxon>Scymnini</taxon>
        <taxon>Cryptolaemus</taxon>
    </lineage>
</organism>
<protein>
    <recommendedName>
        <fullName evidence="6">TM7S3/TM198-like domain-containing protein</fullName>
    </recommendedName>
</protein>
<gene>
    <name evidence="7" type="ORF">HHI36_009939</name>
</gene>
<feature type="transmembrane region" description="Helical" evidence="5">
    <location>
        <begin position="91"/>
        <end position="110"/>
    </location>
</feature>
<comment type="caution">
    <text evidence="7">The sequence shown here is derived from an EMBL/GenBank/DDBJ whole genome shotgun (WGS) entry which is preliminary data.</text>
</comment>
<feature type="domain" description="TM7S3/TM198-like" evidence="6">
    <location>
        <begin position="41"/>
        <end position="246"/>
    </location>
</feature>
<dbReference type="AlphaFoldDB" id="A0ABD2MHP2"/>
<comment type="subcellular location">
    <subcellularLocation>
        <location evidence="1">Membrane</location>
        <topology evidence="1">Multi-pass membrane protein</topology>
    </subcellularLocation>
</comment>
<reference evidence="7 8" key="1">
    <citation type="journal article" date="2021" name="BMC Biol.">
        <title>Horizontally acquired antibacterial genes associated with adaptive radiation of ladybird beetles.</title>
        <authorList>
            <person name="Li H.S."/>
            <person name="Tang X.F."/>
            <person name="Huang Y.H."/>
            <person name="Xu Z.Y."/>
            <person name="Chen M.L."/>
            <person name="Du X.Y."/>
            <person name="Qiu B.Y."/>
            <person name="Chen P.T."/>
            <person name="Zhang W."/>
            <person name="Slipinski A."/>
            <person name="Escalona H.E."/>
            <person name="Waterhouse R.M."/>
            <person name="Zwick A."/>
            <person name="Pang H."/>
        </authorList>
    </citation>
    <scope>NUCLEOTIDE SEQUENCE [LARGE SCALE GENOMIC DNA]</scope>
    <source>
        <strain evidence="7">SYSU2018</strain>
    </source>
</reference>
<keyword evidence="8" id="KW-1185">Reference proteome</keyword>